<dbReference type="AlphaFoldDB" id="A0AAP9RGS8"/>
<dbReference type="Proteomes" id="UP000515243">
    <property type="component" value="Chromosome 1"/>
</dbReference>
<organism evidence="1 2">
    <name type="scientific">Clostridium butyricum</name>
    <dbReference type="NCBI Taxonomy" id="1492"/>
    <lineage>
        <taxon>Bacteria</taxon>
        <taxon>Bacillati</taxon>
        <taxon>Bacillota</taxon>
        <taxon>Clostridia</taxon>
        <taxon>Eubacteriales</taxon>
        <taxon>Clostridiaceae</taxon>
        <taxon>Clostridium</taxon>
    </lineage>
</organism>
<dbReference type="SUPFAM" id="SSF53335">
    <property type="entry name" value="S-adenosyl-L-methionine-dependent methyltransferases"/>
    <property type="match status" value="1"/>
</dbReference>
<dbReference type="CDD" id="cd02440">
    <property type="entry name" value="AdoMet_MTases"/>
    <property type="match status" value="1"/>
</dbReference>
<accession>A0AAP9RGS8</accession>
<protein>
    <submittedName>
        <fullName evidence="1">Class I SAM-dependent methyltransferase</fullName>
    </submittedName>
</protein>
<sequence length="396" mass="46496">MGNLVEKEIKKCCICNKYTDTIYEIKFKELIGLAAEYKQHISVCKECGFIFISNPFSEEQLEKRYTDMSKYEYDSKEYCLNEEKTYIKRCERQYNFINSNIIDFDSMLEIGAASGYNLSLYRSNKDVLGIEPSQINCKKAKEIYEVDMFCGMFEKYIRNESHKKYDLIFLSHVLEHIVNPDNFIKAIKEINNKYIFIEVPGIDYKFMDEPFGIFCEEHVNYFTVESLTKIMKKNGYSIVDMNLIFGNNFRVPAGWPAISSLWIKDDVYELNLKFINNSINSLMNYISSSEKEFEKVKEIIDNIDDKAKIAIWGTGNHTSRLLGGTSLLKKNIIKFYDSDVRKNKFKMIGRNIEKFNVDDILKGRVDTILISTYVFQEQIKDYLYNMDVKCNIITLY</sequence>
<reference evidence="1 2" key="1">
    <citation type="submission" date="2019-05" db="EMBL/GenBank/DDBJ databases">
        <authorList>
            <person name="Schori C."/>
            <person name="Ahrens C."/>
        </authorList>
    </citation>
    <scope>NUCLEOTIDE SEQUENCE [LARGE SCALE GENOMIC DNA]</scope>
    <source>
        <strain evidence="1 2">DSM 10702</strain>
    </source>
</reference>
<dbReference type="GeneID" id="92945385"/>
<evidence type="ECO:0000313" key="2">
    <source>
        <dbReference type="Proteomes" id="UP000515243"/>
    </source>
</evidence>
<dbReference type="InterPro" id="IPR029063">
    <property type="entry name" value="SAM-dependent_MTases_sf"/>
</dbReference>
<keyword evidence="1" id="KW-0808">Transferase</keyword>
<dbReference type="PANTHER" id="PTHR43861">
    <property type="entry name" value="TRANS-ACONITATE 2-METHYLTRANSFERASE-RELATED"/>
    <property type="match status" value="1"/>
</dbReference>
<dbReference type="Gene3D" id="3.40.50.720">
    <property type="entry name" value="NAD(P)-binding Rossmann-like Domain"/>
    <property type="match status" value="1"/>
</dbReference>
<dbReference type="GO" id="GO:0032259">
    <property type="term" value="P:methylation"/>
    <property type="evidence" value="ECO:0007669"/>
    <property type="project" value="UniProtKB-KW"/>
</dbReference>
<dbReference type="GO" id="GO:0008168">
    <property type="term" value="F:methyltransferase activity"/>
    <property type="evidence" value="ECO:0007669"/>
    <property type="project" value="UniProtKB-KW"/>
</dbReference>
<name>A0AAP9RGS8_CLOBU</name>
<dbReference type="RefSeq" id="WP_080646803.1">
    <property type="nucleotide sequence ID" value="NZ_AP019716.1"/>
</dbReference>
<dbReference type="Pfam" id="PF13489">
    <property type="entry name" value="Methyltransf_23"/>
    <property type="match status" value="1"/>
</dbReference>
<dbReference type="Gene3D" id="3.40.50.150">
    <property type="entry name" value="Vaccinia Virus protein VP39"/>
    <property type="match status" value="1"/>
</dbReference>
<proteinExistence type="predicted"/>
<keyword evidence="1" id="KW-0489">Methyltransferase</keyword>
<gene>
    <name evidence="1" type="ORF">FF104_14390</name>
</gene>
<dbReference type="EMBL" id="CP040626">
    <property type="protein sequence ID" value="QMW92123.1"/>
    <property type="molecule type" value="Genomic_DNA"/>
</dbReference>
<evidence type="ECO:0000313" key="1">
    <source>
        <dbReference type="EMBL" id="QMW92123.1"/>
    </source>
</evidence>